<proteinExistence type="predicted"/>
<dbReference type="AlphaFoldDB" id="A0A0M8ZV70"/>
<dbReference type="EMBL" id="KQ435830">
    <property type="protein sequence ID" value="KOX71800.1"/>
    <property type="molecule type" value="Genomic_DNA"/>
</dbReference>
<organism evidence="2 3">
    <name type="scientific">Melipona quadrifasciata</name>
    <dbReference type="NCBI Taxonomy" id="166423"/>
    <lineage>
        <taxon>Eukaryota</taxon>
        <taxon>Metazoa</taxon>
        <taxon>Ecdysozoa</taxon>
        <taxon>Arthropoda</taxon>
        <taxon>Hexapoda</taxon>
        <taxon>Insecta</taxon>
        <taxon>Pterygota</taxon>
        <taxon>Neoptera</taxon>
        <taxon>Endopterygota</taxon>
        <taxon>Hymenoptera</taxon>
        <taxon>Apocrita</taxon>
        <taxon>Aculeata</taxon>
        <taxon>Apoidea</taxon>
        <taxon>Anthophila</taxon>
        <taxon>Apidae</taxon>
        <taxon>Melipona</taxon>
    </lineage>
</organism>
<feature type="region of interest" description="Disordered" evidence="1">
    <location>
        <begin position="228"/>
        <end position="248"/>
    </location>
</feature>
<dbReference type="GO" id="GO:0007224">
    <property type="term" value="P:smoothened signaling pathway"/>
    <property type="evidence" value="ECO:0007669"/>
    <property type="project" value="TreeGrafter"/>
</dbReference>
<dbReference type="GO" id="GO:0071539">
    <property type="term" value="P:protein localization to centrosome"/>
    <property type="evidence" value="ECO:0007669"/>
    <property type="project" value="TreeGrafter"/>
</dbReference>
<gene>
    <name evidence="2" type="ORF">WN51_02370</name>
</gene>
<dbReference type="PANTHER" id="PTHR15128:SF0">
    <property type="entry name" value="SCL-INTERRUPTING LOCUS PROTEIN"/>
    <property type="match status" value="1"/>
</dbReference>
<evidence type="ECO:0000313" key="3">
    <source>
        <dbReference type="Proteomes" id="UP000053105"/>
    </source>
</evidence>
<name>A0A0M8ZV70_9HYME</name>
<dbReference type="OrthoDB" id="76173at2759"/>
<dbReference type="GO" id="GO:0031023">
    <property type="term" value="P:microtubule organizing center organization"/>
    <property type="evidence" value="ECO:0007669"/>
    <property type="project" value="TreeGrafter"/>
</dbReference>
<protein>
    <recommendedName>
        <fullName evidence="4">SCL-interrupting locus protein like protein</fullName>
    </recommendedName>
</protein>
<accession>A0A0M8ZV70</accession>
<dbReference type="PANTHER" id="PTHR15128">
    <property type="entry name" value="TAL1 SCL INTERRUPTING LOCUS"/>
    <property type="match status" value="1"/>
</dbReference>
<reference evidence="2 3" key="1">
    <citation type="submission" date="2015-07" db="EMBL/GenBank/DDBJ databases">
        <title>The genome of Melipona quadrifasciata.</title>
        <authorList>
            <person name="Pan H."/>
            <person name="Kapheim K."/>
        </authorList>
    </citation>
    <scope>NUCLEOTIDE SEQUENCE [LARGE SCALE GENOMIC DNA]</scope>
    <source>
        <strain evidence="2">0111107301</strain>
        <tissue evidence="2">Whole body</tissue>
    </source>
</reference>
<dbReference type="GO" id="GO:0005815">
    <property type="term" value="C:microtubule organizing center"/>
    <property type="evidence" value="ECO:0007669"/>
    <property type="project" value="TreeGrafter"/>
</dbReference>
<sequence length="625" mass="71541">MSCGDDEFEPRITPKPAPKLDCFTVPSVPEVSLIFDKPYKIPEHTHLPFAESKNLTINDYTTPLKEQCNQNYNAHSYLTKDNTANILNESKRKNKNTTVKSQCSNKIRHIDSLSATPHIIKPYKRKENCNKSENLNQNELILTDAQSKKAFMEQKVSIGVMTSFELTVQNNPFTIDIDNYEKKDTRQKQENFKMCNSVGLHDTNESLRRYKNSFTRIPAQLENIVEDSESYMSSSQQQSSNLNATTSTRDLEKQAYIDIRKETDTHISESPKLCKDVTTNKTEDRIKKHFKNCTEKTRNYETPMIQRPAEYSVPKSRKIEANTITNVNQDNKANIRDNDSVKTNNIVNNSCYYIDCQQEGFKQNSNCIEDSLILNGDDLKINERLPSPEPSLHLEMQEYSSDDDSENVKRSSNLGWTLYNDVLEQVNQLLQKSGIIDEQQQKQTKVNQNERDEPESRAALDPVKVATLEQLKKLGVSLSENPEAKELNSSNKMTFDSAYYPRLDYQTNMTQATSAVNETNTSMHMKALALKYLSNEQLADLAVQRQGASVKHLMVSNLQGTNMSFATMRYLERYQLVPGKNNIQIEDINTLQNEMSPKVELKVTNARNSPKHFPFNQTPRTTCPN</sequence>
<keyword evidence="3" id="KW-1185">Reference proteome</keyword>
<evidence type="ECO:0000256" key="1">
    <source>
        <dbReference type="SAM" id="MobiDB-lite"/>
    </source>
</evidence>
<dbReference type="GO" id="GO:0007052">
    <property type="term" value="P:mitotic spindle organization"/>
    <property type="evidence" value="ECO:0007669"/>
    <property type="project" value="TreeGrafter"/>
</dbReference>
<evidence type="ECO:0008006" key="4">
    <source>
        <dbReference type="Google" id="ProtNLM"/>
    </source>
</evidence>
<dbReference type="STRING" id="166423.A0A0M8ZV70"/>
<dbReference type="Proteomes" id="UP000053105">
    <property type="component" value="Unassembled WGS sequence"/>
</dbReference>
<feature type="compositionally biased region" description="Low complexity" evidence="1">
    <location>
        <begin position="230"/>
        <end position="240"/>
    </location>
</feature>
<dbReference type="InterPro" id="IPR026123">
    <property type="entry name" value="STIL"/>
</dbReference>
<evidence type="ECO:0000313" key="2">
    <source>
        <dbReference type="EMBL" id="KOX71800.1"/>
    </source>
</evidence>